<accession>A0A9X1R8V0</accession>
<protein>
    <submittedName>
        <fullName evidence="1">Uncharacterized protein</fullName>
    </submittedName>
</protein>
<dbReference type="AlphaFoldDB" id="A0A9X1R8V0"/>
<keyword evidence="3" id="KW-1185">Reference proteome</keyword>
<evidence type="ECO:0000313" key="2">
    <source>
        <dbReference type="EMBL" id="MCG2669576.1"/>
    </source>
</evidence>
<organism evidence="1 4">
    <name type="scientific">Bradyrhizobium zhengyangense</name>
    <dbReference type="NCBI Taxonomy" id="2911009"/>
    <lineage>
        <taxon>Bacteria</taxon>
        <taxon>Pseudomonadati</taxon>
        <taxon>Pseudomonadota</taxon>
        <taxon>Alphaproteobacteria</taxon>
        <taxon>Hyphomicrobiales</taxon>
        <taxon>Nitrobacteraceae</taxon>
        <taxon>Bradyrhizobium</taxon>
    </lineage>
</organism>
<dbReference type="EMBL" id="JAKLTY010000008">
    <property type="protein sequence ID" value="MCG2627996.1"/>
    <property type="molecule type" value="Genomic_DNA"/>
</dbReference>
<sequence length="63" mass="6906">MLDTLSLAPQRTRLNPLPGELIYIKRLAIVWLGFEAARGCLTENDRRADAPVALKNAPLTSSS</sequence>
<dbReference type="EMBL" id="JAKLUA010000007">
    <property type="protein sequence ID" value="MCG2669576.1"/>
    <property type="molecule type" value="Genomic_DNA"/>
</dbReference>
<reference evidence="1" key="1">
    <citation type="submission" date="2022-01" db="EMBL/GenBank/DDBJ databases">
        <title>Genome sequnece data of strain Bradyrhizobium sp. nov.</title>
        <authorList>
            <person name="Zhang J."/>
        </authorList>
    </citation>
    <scope>NUCLEOTIDE SEQUENCE</scope>
    <source>
        <strain evidence="2">WYCCWR 12774</strain>
        <strain evidence="1">WYCCWR 13023</strain>
    </source>
</reference>
<dbReference type="Proteomes" id="UP001139054">
    <property type="component" value="Unassembled WGS sequence"/>
</dbReference>
<evidence type="ECO:0000313" key="4">
    <source>
        <dbReference type="Proteomes" id="UP001139054"/>
    </source>
</evidence>
<comment type="caution">
    <text evidence="1">The sequence shown here is derived from an EMBL/GenBank/DDBJ whole genome shotgun (WGS) entry which is preliminary data.</text>
</comment>
<dbReference type="Proteomes" id="UP001139012">
    <property type="component" value="Unassembled WGS sequence"/>
</dbReference>
<dbReference type="RefSeq" id="WP_237864629.1">
    <property type="nucleotide sequence ID" value="NZ_JAKLTY010000008.1"/>
</dbReference>
<proteinExistence type="predicted"/>
<gene>
    <name evidence="2" type="ORF">L6637_21680</name>
    <name evidence="1" type="ORF">L6654_15280</name>
</gene>
<evidence type="ECO:0000313" key="3">
    <source>
        <dbReference type="Proteomes" id="UP001139012"/>
    </source>
</evidence>
<name>A0A9X1R8V0_9BRAD</name>
<evidence type="ECO:0000313" key="1">
    <source>
        <dbReference type="EMBL" id="MCG2627996.1"/>
    </source>
</evidence>